<dbReference type="GO" id="GO:0003700">
    <property type="term" value="F:DNA-binding transcription factor activity"/>
    <property type="evidence" value="ECO:0007669"/>
    <property type="project" value="TreeGrafter"/>
</dbReference>
<name>A0A7I8JMD6_SPIIN</name>
<evidence type="ECO:0000256" key="1">
    <source>
        <dbReference type="SAM" id="MobiDB-lite"/>
    </source>
</evidence>
<dbReference type="Proteomes" id="UP001189122">
    <property type="component" value="Unassembled WGS sequence"/>
</dbReference>
<dbReference type="AlphaFoldDB" id="A0A7I8JMD6"/>
<accession>A0A7I8JMD6</accession>
<dbReference type="InterPro" id="IPR046831">
    <property type="entry name" value="Calmodulin_bind_N"/>
</dbReference>
<dbReference type="Pfam" id="PF20451">
    <property type="entry name" value="Calmod_bind_M"/>
    <property type="match status" value="1"/>
</dbReference>
<protein>
    <submittedName>
        <fullName evidence="4">Uncharacterized protein</fullName>
    </submittedName>
</protein>
<evidence type="ECO:0000313" key="5">
    <source>
        <dbReference type="Proteomes" id="UP001189122"/>
    </source>
</evidence>
<dbReference type="EMBL" id="LR743602">
    <property type="protein sequence ID" value="CAA2632097.1"/>
    <property type="molecule type" value="Genomic_DNA"/>
</dbReference>
<gene>
    <name evidence="4" type="ORF">SI7747_15017736</name>
</gene>
<keyword evidence="5" id="KW-1185">Reference proteome</keyword>
<feature type="domain" description="Calmodulin binding protein-like N-terminal" evidence="2">
    <location>
        <begin position="90"/>
        <end position="224"/>
    </location>
</feature>
<dbReference type="PANTHER" id="PTHR31713">
    <property type="entry name" value="OS02G0177800 PROTEIN"/>
    <property type="match status" value="1"/>
</dbReference>
<dbReference type="InterPro" id="IPR012416">
    <property type="entry name" value="CBP60"/>
</dbReference>
<feature type="compositionally biased region" description="Polar residues" evidence="1">
    <location>
        <begin position="307"/>
        <end position="341"/>
    </location>
</feature>
<feature type="region of interest" description="Disordered" evidence="1">
    <location>
        <begin position="303"/>
        <end position="383"/>
    </location>
</feature>
<evidence type="ECO:0000259" key="2">
    <source>
        <dbReference type="Pfam" id="PF07887"/>
    </source>
</evidence>
<dbReference type="GO" id="GO:0005516">
    <property type="term" value="F:calmodulin binding"/>
    <property type="evidence" value="ECO:0007669"/>
    <property type="project" value="InterPro"/>
</dbReference>
<sequence length="383" mass="42129">MAAKRLRNETDDGDSEMLPGDKRLRSLHCFAKAVRGVLAANEFKHFSIVLEPMIRKVVHEEVERGLFQGVISLQRPPRMQVQAAECTTLMLVFEKPLTLPIFTGSKVEDEEGKPLRVTLVDTSHGGRSLVMLPSPVKVEIVVVDGDFPGEREDKGEDGKRPLITGDVNFILREGSATIGEINFTDNSSWIRSRQFRIGAKVIGESSGGMRIKEAITDPFMVKDHRGESYKKHYPPARSDEVWRLEKIGKDGVFHKRLQAENINTVHDFLALSFVDPERLRSILGPTMSEKTWEATLAHARTCDMDSSPASSGETTASSRLTPSANSAGSSLTVTPSPSTASAERDFFCHAGLHETPGSGGTPPWARPTRGQRADRPSRSSAAR</sequence>
<evidence type="ECO:0000313" key="4">
    <source>
        <dbReference type="EMBL" id="CAA2632097.1"/>
    </source>
</evidence>
<dbReference type="GO" id="GO:0043565">
    <property type="term" value="F:sequence-specific DNA binding"/>
    <property type="evidence" value="ECO:0007669"/>
    <property type="project" value="TreeGrafter"/>
</dbReference>
<dbReference type="Pfam" id="PF07887">
    <property type="entry name" value="Calmodulin_bind"/>
    <property type="match status" value="1"/>
</dbReference>
<dbReference type="InterPro" id="IPR046830">
    <property type="entry name" value="Calmod_bind_M"/>
</dbReference>
<dbReference type="GO" id="GO:0005634">
    <property type="term" value="C:nucleus"/>
    <property type="evidence" value="ECO:0007669"/>
    <property type="project" value="TreeGrafter"/>
</dbReference>
<dbReference type="GO" id="GO:0080142">
    <property type="term" value="P:regulation of salicylic acid biosynthetic process"/>
    <property type="evidence" value="ECO:0007669"/>
    <property type="project" value="TreeGrafter"/>
</dbReference>
<dbReference type="EMBL" id="CACRZD030000015">
    <property type="protein sequence ID" value="CAA6671328.1"/>
    <property type="molecule type" value="Genomic_DNA"/>
</dbReference>
<reference evidence="4 5" key="1">
    <citation type="submission" date="2019-12" db="EMBL/GenBank/DDBJ databases">
        <authorList>
            <person name="Scholz U."/>
            <person name="Mascher M."/>
            <person name="Fiebig A."/>
        </authorList>
    </citation>
    <scope>NUCLEOTIDE SEQUENCE</scope>
</reference>
<feature type="domain" description="Calmodulin binding protein central" evidence="3">
    <location>
        <begin position="238"/>
        <end position="302"/>
    </location>
</feature>
<dbReference type="PANTHER" id="PTHR31713:SF42">
    <property type="entry name" value="PROTEIN SAR DEFICIENT 1"/>
    <property type="match status" value="1"/>
</dbReference>
<proteinExistence type="predicted"/>
<organism evidence="4">
    <name type="scientific">Spirodela intermedia</name>
    <name type="common">Intermediate duckweed</name>
    <dbReference type="NCBI Taxonomy" id="51605"/>
    <lineage>
        <taxon>Eukaryota</taxon>
        <taxon>Viridiplantae</taxon>
        <taxon>Streptophyta</taxon>
        <taxon>Embryophyta</taxon>
        <taxon>Tracheophyta</taxon>
        <taxon>Spermatophyta</taxon>
        <taxon>Magnoliopsida</taxon>
        <taxon>Liliopsida</taxon>
        <taxon>Araceae</taxon>
        <taxon>Lemnoideae</taxon>
        <taxon>Spirodela</taxon>
    </lineage>
</organism>
<evidence type="ECO:0000259" key="3">
    <source>
        <dbReference type="Pfam" id="PF20451"/>
    </source>
</evidence>